<dbReference type="AlphaFoldDB" id="A0A518DUS0"/>
<reference evidence="1 2" key="1">
    <citation type="submission" date="2019-02" db="EMBL/GenBank/DDBJ databases">
        <title>Deep-cultivation of Planctomycetes and their phenomic and genomic characterization uncovers novel biology.</title>
        <authorList>
            <person name="Wiegand S."/>
            <person name="Jogler M."/>
            <person name="Boedeker C."/>
            <person name="Pinto D."/>
            <person name="Vollmers J."/>
            <person name="Rivas-Marin E."/>
            <person name="Kohn T."/>
            <person name="Peeters S.H."/>
            <person name="Heuer A."/>
            <person name="Rast P."/>
            <person name="Oberbeckmann S."/>
            <person name="Bunk B."/>
            <person name="Jeske O."/>
            <person name="Meyerdierks A."/>
            <person name="Storesund J.E."/>
            <person name="Kallscheuer N."/>
            <person name="Luecker S."/>
            <person name="Lage O.M."/>
            <person name="Pohl T."/>
            <person name="Merkel B.J."/>
            <person name="Hornburger P."/>
            <person name="Mueller R.-W."/>
            <person name="Bruemmer F."/>
            <person name="Labrenz M."/>
            <person name="Spormann A.M."/>
            <person name="Op den Camp H."/>
            <person name="Overmann J."/>
            <person name="Amann R."/>
            <person name="Jetten M.S.M."/>
            <person name="Mascher T."/>
            <person name="Medema M.H."/>
            <person name="Devos D.P."/>
            <person name="Kaster A.-K."/>
            <person name="Ovreas L."/>
            <person name="Rohde M."/>
            <person name="Galperin M.Y."/>
            <person name="Jogler C."/>
        </authorList>
    </citation>
    <scope>NUCLEOTIDE SEQUENCE [LARGE SCALE GENOMIC DNA]</scope>
    <source>
        <strain evidence="1 2">Pla85_3_4</strain>
    </source>
</reference>
<protein>
    <submittedName>
        <fullName evidence="1">Uncharacterized protein</fullName>
    </submittedName>
</protein>
<evidence type="ECO:0000313" key="2">
    <source>
        <dbReference type="Proteomes" id="UP000317648"/>
    </source>
</evidence>
<dbReference type="Proteomes" id="UP000317648">
    <property type="component" value="Chromosome"/>
</dbReference>
<gene>
    <name evidence="1" type="ORF">Pla8534_34020</name>
</gene>
<keyword evidence="2" id="KW-1185">Reference proteome</keyword>
<organism evidence="1 2">
    <name type="scientific">Lignipirellula cremea</name>
    <dbReference type="NCBI Taxonomy" id="2528010"/>
    <lineage>
        <taxon>Bacteria</taxon>
        <taxon>Pseudomonadati</taxon>
        <taxon>Planctomycetota</taxon>
        <taxon>Planctomycetia</taxon>
        <taxon>Pirellulales</taxon>
        <taxon>Pirellulaceae</taxon>
        <taxon>Lignipirellula</taxon>
    </lineage>
</organism>
<evidence type="ECO:0000313" key="1">
    <source>
        <dbReference type="EMBL" id="QDU95586.1"/>
    </source>
</evidence>
<dbReference type="EMBL" id="CP036433">
    <property type="protein sequence ID" value="QDU95586.1"/>
    <property type="molecule type" value="Genomic_DNA"/>
</dbReference>
<proteinExistence type="predicted"/>
<name>A0A518DUS0_9BACT</name>
<dbReference type="InterPro" id="IPR011044">
    <property type="entry name" value="Quino_amine_DH_bsu"/>
</dbReference>
<dbReference type="SUPFAM" id="SSF50969">
    <property type="entry name" value="YVTN repeat-like/Quinoprotein amine dehydrogenase"/>
    <property type="match status" value="1"/>
</dbReference>
<sequence length="429" mass="48100">MMSSSDCPHRSSSATKRVCLHLLASKGLDYHQRFTGSGLEYDLLCPQCKGIEGEIESILRHVCLTCFEEVECEGCWDGIIGRPEIRNRNSNLRFEYESIELPELAARNVVAIQPIHDVPNEWAALTLEGEILRLDVVQRRVVAGPRLPEGIIDLGNKLLLLTTRKGDFIAVAERHGQNCVVLDAITGQTKLLLYRDDYHNEHSDFPVAFVEVEGSTLLIHGAAWNRLDISDVGTQKLLTERDPTSCKSGEKPPEHYLDYFHCGLLVSPDQNFVADNGWVWAPYGVVASWSVKDWLHDNVWESEDGASKKYLCRRAYFWQGSMCWIDDRHLAVWGYGEDDEWMVPAVCIFDVASGKQVRWFPGPEGTLACDEYLFSWNEGGTSVQGFKASTTSPAVWGDALARIAIIAVELTIYGNSEAYHDSRRGVCAV</sequence>
<dbReference type="KEGG" id="lcre:Pla8534_34020"/>
<accession>A0A518DUS0</accession>